<name>A0A1G8AA41_9ACTN</name>
<evidence type="ECO:0000313" key="1">
    <source>
        <dbReference type="EMBL" id="SDH17802.1"/>
    </source>
</evidence>
<sequence length="71" mass="7967">MVDGIERVLVGGVWIDVAGLLQSETKVWLFQGLSADVVYTIPEESIQALKWDKQALMAFEREIRLSDMEAA</sequence>
<dbReference type="EMBL" id="FNCN01000012">
    <property type="protein sequence ID" value="SDH17802.1"/>
    <property type="molecule type" value="Genomic_DNA"/>
</dbReference>
<evidence type="ECO:0000313" key="2">
    <source>
        <dbReference type="Proteomes" id="UP000198923"/>
    </source>
</evidence>
<accession>A0A1G8AA41</accession>
<reference evidence="1 2" key="1">
    <citation type="submission" date="2016-10" db="EMBL/GenBank/DDBJ databases">
        <authorList>
            <person name="de Groot N.N."/>
        </authorList>
    </citation>
    <scope>NUCLEOTIDE SEQUENCE [LARGE SCALE GENOMIC DNA]</scope>
    <source>
        <strain evidence="1 2">CPCC 201354</strain>
    </source>
</reference>
<keyword evidence="2" id="KW-1185">Reference proteome</keyword>
<gene>
    <name evidence="1" type="ORF">SAMN05421505_11275</name>
</gene>
<dbReference type="AlphaFoldDB" id="A0A1G8AA41"/>
<dbReference type="STRING" id="504805.SAMN05421505_11275"/>
<organism evidence="1 2">
    <name type="scientific">Sinosporangium album</name>
    <dbReference type="NCBI Taxonomy" id="504805"/>
    <lineage>
        <taxon>Bacteria</taxon>
        <taxon>Bacillati</taxon>
        <taxon>Actinomycetota</taxon>
        <taxon>Actinomycetes</taxon>
        <taxon>Streptosporangiales</taxon>
        <taxon>Streptosporangiaceae</taxon>
        <taxon>Sinosporangium</taxon>
    </lineage>
</organism>
<dbReference type="Proteomes" id="UP000198923">
    <property type="component" value="Unassembled WGS sequence"/>
</dbReference>
<protein>
    <submittedName>
        <fullName evidence="1">Uncharacterized protein</fullName>
    </submittedName>
</protein>
<proteinExistence type="predicted"/>